<dbReference type="GO" id="GO:0043565">
    <property type="term" value="F:sequence-specific DNA binding"/>
    <property type="evidence" value="ECO:0007669"/>
    <property type="project" value="InterPro"/>
</dbReference>
<dbReference type="PRINTS" id="PR00033">
    <property type="entry name" value="HTHASNC"/>
</dbReference>
<gene>
    <name evidence="5" type="ORF">CSX02_10245</name>
</gene>
<evidence type="ECO:0000256" key="2">
    <source>
        <dbReference type="ARBA" id="ARBA00023125"/>
    </source>
</evidence>
<dbReference type="InterPro" id="IPR000485">
    <property type="entry name" value="AsnC-type_HTH_dom"/>
</dbReference>
<dbReference type="InterPro" id="IPR036390">
    <property type="entry name" value="WH_DNA-bd_sf"/>
</dbReference>
<dbReference type="GO" id="GO:0005829">
    <property type="term" value="C:cytosol"/>
    <property type="evidence" value="ECO:0007669"/>
    <property type="project" value="TreeGrafter"/>
</dbReference>
<proteinExistence type="predicted"/>
<name>A0A2G3E1L9_9FIRM</name>
<evidence type="ECO:0000259" key="4">
    <source>
        <dbReference type="PROSITE" id="PS50956"/>
    </source>
</evidence>
<keyword evidence="2" id="KW-0238">DNA-binding</keyword>
<organism evidence="5 6">
    <name type="scientific">Agathobacter ruminis</name>
    <dbReference type="NCBI Taxonomy" id="1712665"/>
    <lineage>
        <taxon>Bacteria</taxon>
        <taxon>Bacillati</taxon>
        <taxon>Bacillota</taxon>
        <taxon>Clostridia</taxon>
        <taxon>Lachnospirales</taxon>
        <taxon>Lachnospiraceae</taxon>
        <taxon>Agathobacter</taxon>
    </lineage>
</organism>
<keyword evidence="3" id="KW-0804">Transcription</keyword>
<evidence type="ECO:0000313" key="6">
    <source>
        <dbReference type="Proteomes" id="UP000224563"/>
    </source>
</evidence>
<dbReference type="PROSITE" id="PS50956">
    <property type="entry name" value="HTH_ASNC_2"/>
    <property type="match status" value="1"/>
</dbReference>
<dbReference type="Proteomes" id="UP000224563">
    <property type="component" value="Unassembled WGS sequence"/>
</dbReference>
<accession>A0A2G3E1L9</accession>
<keyword evidence="1" id="KW-0805">Transcription regulation</keyword>
<dbReference type="PANTHER" id="PTHR30154:SF34">
    <property type="entry name" value="TRANSCRIPTIONAL REGULATOR AZLB"/>
    <property type="match status" value="1"/>
</dbReference>
<comment type="caution">
    <text evidence="5">The sequence shown here is derived from an EMBL/GenBank/DDBJ whole genome shotgun (WGS) entry which is preliminary data.</text>
</comment>
<keyword evidence="6" id="KW-1185">Reference proteome</keyword>
<dbReference type="InterPro" id="IPR019887">
    <property type="entry name" value="Tscrpt_reg_AsnC/Lrp_C"/>
</dbReference>
<dbReference type="AlphaFoldDB" id="A0A2G3E1L9"/>
<evidence type="ECO:0000256" key="1">
    <source>
        <dbReference type="ARBA" id="ARBA00023015"/>
    </source>
</evidence>
<dbReference type="InterPro" id="IPR036388">
    <property type="entry name" value="WH-like_DNA-bd_sf"/>
</dbReference>
<dbReference type="SMART" id="SM00344">
    <property type="entry name" value="HTH_ASNC"/>
    <property type="match status" value="1"/>
</dbReference>
<dbReference type="Pfam" id="PF13412">
    <property type="entry name" value="HTH_24"/>
    <property type="match status" value="1"/>
</dbReference>
<dbReference type="InterPro" id="IPR011008">
    <property type="entry name" value="Dimeric_a/b-barrel"/>
</dbReference>
<dbReference type="PANTHER" id="PTHR30154">
    <property type="entry name" value="LEUCINE-RESPONSIVE REGULATORY PROTEIN"/>
    <property type="match status" value="1"/>
</dbReference>
<evidence type="ECO:0000256" key="3">
    <source>
        <dbReference type="ARBA" id="ARBA00023163"/>
    </source>
</evidence>
<dbReference type="SUPFAM" id="SSF54909">
    <property type="entry name" value="Dimeric alpha+beta barrel"/>
    <property type="match status" value="1"/>
</dbReference>
<dbReference type="InterPro" id="IPR019888">
    <property type="entry name" value="Tscrpt_reg_AsnC-like"/>
</dbReference>
<dbReference type="EMBL" id="PDYG01000090">
    <property type="protein sequence ID" value="PHU37003.1"/>
    <property type="molecule type" value="Genomic_DNA"/>
</dbReference>
<reference evidence="5 6" key="2">
    <citation type="submission" date="2017-10" db="EMBL/GenBank/DDBJ databases">
        <authorList>
            <person name="Banno H."/>
            <person name="Chua N.-H."/>
        </authorList>
    </citation>
    <scope>NUCLEOTIDE SEQUENCE [LARGE SCALE GENOMIC DNA]</scope>
    <source>
        <strain evidence="5 6">JK623</strain>
    </source>
</reference>
<feature type="domain" description="HTH asnC-type" evidence="4">
    <location>
        <begin position="1"/>
        <end position="62"/>
    </location>
</feature>
<protein>
    <submittedName>
        <fullName evidence="5">Lrp/AsnC family transcriptional regulator</fullName>
    </submittedName>
</protein>
<dbReference type="RefSeq" id="WP_031543433.1">
    <property type="nucleotide sequence ID" value="NZ_JANSWH010000083.1"/>
</dbReference>
<sequence length="149" mass="17075">MDNVDEKIIAMMQDNARVAIKDIAAEVYMSSPAVASRIERLEKNGIINGYHAQVNMESIGYRIKAFINLDMEPMQKKDFYPFAQQCKNIVECNCVTGEYSILLEVAFHDTLELDLFINDLQRFGKTKTQIVFSTAVEHRIPPMEKIKKP</sequence>
<evidence type="ECO:0000313" key="5">
    <source>
        <dbReference type="EMBL" id="PHU37003.1"/>
    </source>
</evidence>
<dbReference type="Gene3D" id="1.10.10.10">
    <property type="entry name" value="Winged helix-like DNA-binding domain superfamily/Winged helix DNA-binding domain"/>
    <property type="match status" value="1"/>
</dbReference>
<reference evidence="5 6" key="1">
    <citation type="submission" date="2017-10" db="EMBL/GenBank/DDBJ databases">
        <title>Resolving the taxonomy of Roseburia spp., Eubacterium rectale and Agathobacter spp. through phylogenomic analysis.</title>
        <authorList>
            <person name="Sheridan P.O."/>
            <person name="Walker A.W."/>
            <person name="Duncan S.H."/>
            <person name="Scott K.P."/>
            <person name="Toole P.W.O."/>
            <person name="Luis P."/>
            <person name="Flint H.J."/>
        </authorList>
    </citation>
    <scope>NUCLEOTIDE SEQUENCE [LARGE SCALE GENOMIC DNA]</scope>
    <source>
        <strain evidence="5 6">JK623</strain>
    </source>
</reference>
<dbReference type="SUPFAM" id="SSF46785">
    <property type="entry name" value="Winged helix' DNA-binding domain"/>
    <property type="match status" value="1"/>
</dbReference>
<dbReference type="Gene3D" id="3.30.70.920">
    <property type="match status" value="1"/>
</dbReference>
<dbReference type="Pfam" id="PF01037">
    <property type="entry name" value="AsnC_trans_reg"/>
    <property type="match status" value="1"/>
</dbReference>
<dbReference type="GO" id="GO:0043200">
    <property type="term" value="P:response to amino acid"/>
    <property type="evidence" value="ECO:0007669"/>
    <property type="project" value="TreeGrafter"/>
</dbReference>